<sequence length="86" mass="9987">MIISDLNILETVNAENVIGGCGYKDEYGKKPKYQPTKYDKKPKSYEPPKSYDPCETVCYEKCDEKGKKEQPRVYITKCEPNSKYYS</sequence>
<dbReference type="RefSeq" id="WP_271733901.1">
    <property type="nucleotide sequence ID" value="NZ_JANQDP010000158.1"/>
</dbReference>
<reference evidence="2 3" key="1">
    <citation type="submission" date="2023-01" db="EMBL/GenBank/DDBJ databases">
        <title>Genomes from the Australian National Cyanobacteria Reference Collection.</title>
        <authorList>
            <person name="Willis A."/>
            <person name="Lee E.M.F."/>
        </authorList>
    </citation>
    <scope>NUCLEOTIDE SEQUENCE [LARGE SCALE GENOMIC DNA]</scope>
    <source>
        <strain evidence="2 3">CS-1033</strain>
    </source>
</reference>
<organism evidence="2 3">
    <name type="scientific">Anabaenopsis arnoldii</name>
    <dbReference type="NCBI Taxonomy" id="2152938"/>
    <lineage>
        <taxon>Bacteria</taxon>
        <taxon>Bacillati</taxon>
        <taxon>Cyanobacteriota</taxon>
        <taxon>Cyanophyceae</taxon>
        <taxon>Nostocales</taxon>
        <taxon>Nodulariaceae</taxon>
        <taxon>Anabaenopsis</taxon>
    </lineage>
</organism>
<protein>
    <submittedName>
        <fullName evidence="2">Uncharacterized protein</fullName>
    </submittedName>
</protein>
<dbReference type="EMBL" id="JAQMUH010000151">
    <property type="protein sequence ID" value="MDB9540656.1"/>
    <property type="molecule type" value="Genomic_DNA"/>
</dbReference>
<gene>
    <name evidence="2" type="ORF">PN457_13505</name>
</gene>
<proteinExistence type="predicted"/>
<evidence type="ECO:0000256" key="1">
    <source>
        <dbReference type="SAM" id="MobiDB-lite"/>
    </source>
</evidence>
<feature type="compositionally biased region" description="Basic and acidic residues" evidence="1">
    <location>
        <begin position="37"/>
        <end position="46"/>
    </location>
</feature>
<name>A0ABT5ATK8_9CYAN</name>
<keyword evidence="3" id="KW-1185">Reference proteome</keyword>
<feature type="region of interest" description="Disordered" evidence="1">
    <location>
        <begin position="30"/>
        <end position="51"/>
    </location>
</feature>
<comment type="caution">
    <text evidence="2">The sequence shown here is derived from an EMBL/GenBank/DDBJ whole genome shotgun (WGS) entry which is preliminary data.</text>
</comment>
<evidence type="ECO:0000313" key="2">
    <source>
        <dbReference type="EMBL" id="MDB9540656.1"/>
    </source>
</evidence>
<accession>A0ABT5ATK8</accession>
<evidence type="ECO:0000313" key="3">
    <source>
        <dbReference type="Proteomes" id="UP001212499"/>
    </source>
</evidence>
<dbReference type="Proteomes" id="UP001212499">
    <property type="component" value="Unassembled WGS sequence"/>
</dbReference>